<dbReference type="STRING" id="888268.A0A1E5W2E9"/>
<protein>
    <recommendedName>
        <fullName evidence="3">DDE Tnp4 domain-containing protein</fullName>
    </recommendedName>
</protein>
<keyword evidence="2" id="KW-1185">Reference proteome</keyword>
<accession>A0A1E5W2E9</accession>
<dbReference type="InterPro" id="IPR006912">
    <property type="entry name" value="Harbinger_derived_prot"/>
</dbReference>
<sequence length="197" mass="22295">LALFARIANAVTQFDDLFQEKENAAGKLGCHPYQKVAACFRMLANGCSADSLDTELRMSSTLILKTLKRFVRVVVHLFGPRYLRAPTRGDVELLLQEGERCGFPGMLGSIDCMHWEWKNCPIGWQGEHRGHIHKPTIIHEAVAGLDLWIWHAFFGMPGSLNDINVLHRYLYLTILPPVMPLMLNLLSMAIHTTWVTT</sequence>
<evidence type="ECO:0000313" key="1">
    <source>
        <dbReference type="EMBL" id="OEL31554.1"/>
    </source>
</evidence>
<dbReference type="Proteomes" id="UP000095767">
    <property type="component" value="Unassembled WGS sequence"/>
</dbReference>
<comment type="caution">
    <text evidence="1">The sequence shown here is derived from an EMBL/GenBank/DDBJ whole genome shotgun (WGS) entry which is preliminary data.</text>
</comment>
<feature type="non-terminal residue" evidence="1">
    <location>
        <position position="1"/>
    </location>
</feature>
<reference evidence="1 2" key="1">
    <citation type="submission" date="2016-09" db="EMBL/GenBank/DDBJ databases">
        <title>The draft genome of Dichanthelium oligosanthes: A C3 panicoid grass species.</title>
        <authorList>
            <person name="Studer A.J."/>
            <person name="Schnable J.C."/>
            <person name="Brutnell T.P."/>
        </authorList>
    </citation>
    <scope>NUCLEOTIDE SEQUENCE [LARGE SCALE GENOMIC DNA]</scope>
    <source>
        <strain evidence="2">cv. Kellogg 1175</strain>
        <tissue evidence="1">Leaf</tissue>
    </source>
</reference>
<dbReference type="EMBL" id="LWDX02023133">
    <property type="protein sequence ID" value="OEL31554.1"/>
    <property type="molecule type" value="Genomic_DNA"/>
</dbReference>
<dbReference type="PANTHER" id="PTHR47150:SF5">
    <property type="entry name" value="OS07G0546750 PROTEIN"/>
    <property type="match status" value="1"/>
</dbReference>
<evidence type="ECO:0000313" key="2">
    <source>
        <dbReference type="Proteomes" id="UP000095767"/>
    </source>
</evidence>
<dbReference type="PANTHER" id="PTHR47150">
    <property type="entry name" value="OS12G0169200 PROTEIN"/>
    <property type="match status" value="1"/>
</dbReference>
<organism evidence="1 2">
    <name type="scientific">Dichanthelium oligosanthes</name>
    <dbReference type="NCBI Taxonomy" id="888268"/>
    <lineage>
        <taxon>Eukaryota</taxon>
        <taxon>Viridiplantae</taxon>
        <taxon>Streptophyta</taxon>
        <taxon>Embryophyta</taxon>
        <taxon>Tracheophyta</taxon>
        <taxon>Spermatophyta</taxon>
        <taxon>Magnoliopsida</taxon>
        <taxon>Liliopsida</taxon>
        <taxon>Poales</taxon>
        <taxon>Poaceae</taxon>
        <taxon>PACMAD clade</taxon>
        <taxon>Panicoideae</taxon>
        <taxon>Panicodae</taxon>
        <taxon>Paniceae</taxon>
        <taxon>Dichantheliinae</taxon>
        <taxon>Dichanthelium</taxon>
    </lineage>
</organism>
<dbReference type="AlphaFoldDB" id="A0A1E5W2E9"/>
<evidence type="ECO:0008006" key="3">
    <source>
        <dbReference type="Google" id="ProtNLM"/>
    </source>
</evidence>
<gene>
    <name evidence="1" type="ORF">BAE44_0007427</name>
</gene>
<dbReference type="Pfam" id="PF04827">
    <property type="entry name" value="Plant_tran"/>
    <property type="match status" value="1"/>
</dbReference>
<proteinExistence type="predicted"/>
<dbReference type="OrthoDB" id="674642at2759"/>
<name>A0A1E5W2E9_9POAL</name>